<keyword evidence="1" id="KW-0472">Membrane</keyword>
<evidence type="ECO:0000313" key="3">
    <source>
        <dbReference type="Proteomes" id="UP001054945"/>
    </source>
</evidence>
<feature type="transmembrane region" description="Helical" evidence="1">
    <location>
        <begin position="44"/>
        <end position="62"/>
    </location>
</feature>
<organism evidence="2 3">
    <name type="scientific">Caerostris extrusa</name>
    <name type="common">Bark spider</name>
    <name type="synonym">Caerostris bankana</name>
    <dbReference type="NCBI Taxonomy" id="172846"/>
    <lineage>
        <taxon>Eukaryota</taxon>
        <taxon>Metazoa</taxon>
        <taxon>Ecdysozoa</taxon>
        <taxon>Arthropoda</taxon>
        <taxon>Chelicerata</taxon>
        <taxon>Arachnida</taxon>
        <taxon>Araneae</taxon>
        <taxon>Araneomorphae</taxon>
        <taxon>Entelegynae</taxon>
        <taxon>Araneoidea</taxon>
        <taxon>Araneidae</taxon>
        <taxon>Caerostris</taxon>
    </lineage>
</organism>
<keyword evidence="3" id="KW-1185">Reference proteome</keyword>
<name>A0AAV4YA92_CAEEX</name>
<dbReference type="Proteomes" id="UP001054945">
    <property type="component" value="Unassembled WGS sequence"/>
</dbReference>
<keyword evidence="1" id="KW-0812">Transmembrane</keyword>
<evidence type="ECO:0000256" key="1">
    <source>
        <dbReference type="SAM" id="Phobius"/>
    </source>
</evidence>
<gene>
    <name evidence="2" type="ORF">CEXT_78541</name>
</gene>
<sequence length="99" mass="11056">MSLLPWCTPSRNIISGKHQYIFSVQGSFHFVVVSWVAFEGRSVVFSVMTTIAFLYFCQQIDVRALRKLEWKSSLPIALAEVNLGKQGCEPCGDAIVLST</sequence>
<evidence type="ECO:0000313" key="2">
    <source>
        <dbReference type="EMBL" id="GIZ03326.1"/>
    </source>
</evidence>
<dbReference type="EMBL" id="BPLR01001589">
    <property type="protein sequence ID" value="GIZ03326.1"/>
    <property type="molecule type" value="Genomic_DNA"/>
</dbReference>
<keyword evidence="1" id="KW-1133">Transmembrane helix</keyword>
<protein>
    <submittedName>
        <fullName evidence="2">Uncharacterized protein</fullName>
    </submittedName>
</protein>
<comment type="caution">
    <text evidence="2">The sequence shown here is derived from an EMBL/GenBank/DDBJ whole genome shotgun (WGS) entry which is preliminary data.</text>
</comment>
<proteinExistence type="predicted"/>
<dbReference type="AlphaFoldDB" id="A0AAV4YA92"/>
<reference evidence="2 3" key="1">
    <citation type="submission" date="2021-06" db="EMBL/GenBank/DDBJ databases">
        <title>Caerostris extrusa draft genome.</title>
        <authorList>
            <person name="Kono N."/>
            <person name="Arakawa K."/>
        </authorList>
    </citation>
    <scope>NUCLEOTIDE SEQUENCE [LARGE SCALE GENOMIC DNA]</scope>
</reference>
<accession>A0AAV4YA92</accession>